<dbReference type="Pfam" id="PF00046">
    <property type="entry name" value="Homeodomain"/>
    <property type="match status" value="1"/>
</dbReference>
<dbReference type="PROSITE" id="PS00027">
    <property type="entry name" value="HOMEOBOX_1"/>
    <property type="match status" value="1"/>
</dbReference>
<evidence type="ECO:0000256" key="7">
    <source>
        <dbReference type="SAM" id="MobiDB-lite"/>
    </source>
</evidence>
<dbReference type="SMART" id="SM00389">
    <property type="entry name" value="HOX"/>
    <property type="match status" value="1"/>
</dbReference>
<feature type="region of interest" description="Disordered" evidence="7">
    <location>
        <begin position="576"/>
        <end position="643"/>
    </location>
</feature>
<dbReference type="PANTHER" id="PTHR24327">
    <property type="entry name" value="HOMEOBOX PROTEIN"/>
    <property type="match status" value="1"/>
</dbReference>
<dbReference type="PRINTS" id="PR00024">
    <property type="entry name" value="HOMEOBOX"/>
</dbReference>
<feature type="compositionally biased region" description="Basic and acidic residues" evidence="7">
    <location>
        <begin position="498"/>
        <end position="508"/>
    </location>
</feature>
<dbReference type="InterPro" id="IPR009057">
    <property type="entry name" value="Homeodomain-like_sf"/>
</dbReference>
<keyword evidence="11" id="KW-1185">Reference proteome</keyword>
<keyword evidence="2 5" id="KW-0238">DNA-binding</keyword>
<dbReference type="InterPro" id="IPR050460">
    <property type="entry name" value="Distal-less_Homeobox_TF"/>
</dbReference>
<evidence type="ECO:0000256" key="3">
    <source>
        <dbReference type="ARBA" id="ARBA00023155"/>
    </source>
</evidence>
<keyword evidence="3 5" id="KW-0371">Homeobox</keyword>
<feature type="transmembrane region" description="Helical" evidence="8">
    <location>
        <begin position="149"/>
        <end position="168"/>
    </location>
</feature>
<feature type="region of interest" description="Disordered" evidence="7">
    <location>
        <begin position="675"/>
        <end position="838"/>
    </location>
</feature>
<feature type="compositionally biased region" description="Pro residues" evidence="7">
    <location>
        <begin position="790"/>
        <end position="802"/>
    </location>
</feature>
<evidence type="ECO:0000256" key="4">
    <source>
        <dbReference type="ARBA" id="ARBA00023242"/>
    </source>
</evidence>
<evidence type="ECO:0000256" key="5">
    <source>
        <dbReference type="PROSITE-ProRule" id="PRU00108"/>
    </source>
</evidence>
<evidence type="ECO:0000259" key="9">
    <source>
        <dbReference type="PROSITE" id="PS50071"/>
    </source>
</evidence>
<dbReference type="InterPro" id="IPR017970">
    <property type="entry name" value="Homeobox_CS"/>
</dbReference>
<sequence length="871" mass="94487">MHSHRAQFSNVVNIAKSRRLVGCRTASPTELHQIEFPPHAKSPNATRALRRLVGYKWHGHQSTGHQHPPRRNTVLVSMSYLPHVDKRRENGHRISFGRRRSARLAPDTVFSLLITHLASSLASLIAPRHRRHHPGDCCCLYFDTLNTRIYFVSVITVLLSPMAPLVMYRHLTASLDLASSRGKKQGRMGWTGVIDEHSDQEHVSGVTTPDKGAIARPVGLSSFRHESLVMQGGMGAACTAWPSFTCQAQQQPLHDFQEPPGMGGASTATGGRDWWWGFQSSRVRRRHCSQQAPAGGGGQSGRRARVWGRGGSSRVDSCYLEGLDAHTSISSAVKLSTVECIRSVGGAVRRGVAPVLVTHHRSAVCRVPSHPCAAPSVPCTVGLTQSTKLASAETATMPDQDLASKYMDLPQQGLATMAHTPPYAQPLGYQQPPTPGYNPPSYSFPPMYPQNSYPAYSTMGSYLTSQCPSPSVDGKRDADNLLQPFNTYSYFSPAEERFMPEKPDDEGSVRVSGKGKKMRKPRTIYSSLQLQQLNKIFQRTQYLSLPERAELAAKLGLTQTQVKVWFQNRRSKFKRMKKAAGTGGGGGGGADVAQGAQGFPLSSSPRGGTPPYQTCTSLPPPSPIHNDSDIFQPPSLPCSQTPALTPLSQAHQLGPEAETKHTPHSNFEHPHVKSEFLSTPSHSSVAPSPHTYPPTPHHSPGGGSFLSLVGDPQYPSPSESPQPHQSYSTYSTLLPHSVSPHLHQHYSSYSNSPHPHSGQMPPHAHGPPQHPPTPTSQSHDSHGSPSMCAPGPPGASCPPPPQHHMNHPPHAGYMPPTSIAPPPVSSADHMALPPPSSSPGLVAAHHWDMKPPASAPYMYSWYAPDQQHLLT</sequence>
<dbReference type="PANTHER" id="PTHR24327:SF81">
    <property type="entry name" value="HOMEOTIC PROTEIN DISTAL-LESS-RELATED"/>
    <property type="match status" value="1"/>
</dbReference>
<feature type="compositionally biased region" description="Low complexity" evidence="7">
    <location>
        <begin position="745"/>
        <end position="763"/>
    </location>
</feature>
<dbReference type="InterPro" id="IPR020479">
    <property type="entry name" value="HD_metazoa"/>
</dbReference>
<dbReference type="SUPFAM" id="SSF46689">
    <property type="entry name" value="Homeodomain-like"/>
    <property type="match status" value="1"/>
</dbReference>
<evidence type="ECO:0000256" key="2">
    <source>
        <dbReference type="ARBA" id="ARBA00023125"/>
    </source>
</evidence>
<evidence type="ECO:0000256" key="1">
    <source>
        <dbReference type="ARBA" id="ARBA00004123"/>
    </source>
</evidence>
<accession>A0AAW0V0B0</accession>
<dbReference type="PRINTS" id="PR00031">
    <property type="entry name" value="HTHREPRESSR"/>
</dbReference>
<dbReference type="GO" id="GO:0000981">
    <property type="term" value="F:DNA-binding transcription factor activity, RNA polymerase II-specific"/>
    <property type="evidence" value="ECO:0007669"/>
    <property type="project" value="InterPro"/>
</dbReference>
<evidence type="ECO:0000256" key="8">
    <source>
        <dbReference type="SAM" id="Phobius"/>
    </source>
</evidence>
<proteinExistence type="predicted"/>
<gene>
    <name evidence="10" type="ORF">O3P69_001930</name>
</gene>
<feature type="compositionally biased region" description="Pro residues" evidence="7">
    <location>
        <begin position="764"/>
        <end position="774"/>
    </location>
</feature>
<feature type="compositionally biased region" description="Polar residues" evidence="7">
    <location>
        <begin position="676"/>
        <end position="686"/>
    </location>
</feature>
<keyword evidence="8" id="KW-0472">Membrane</keyword>
<feature type="compositionally biased region" description="Polar residues" evidence="7">
    <location>
        <begin position="600"/>
        <end position="617"/>
    </location>
</feature>
<comment type="subcellular location">
    <subcellularLocation>
        <location evidence="1 5 6">Nucleus</location>
    </subcellularLocation>
</comment>
<name>A0AAW0V0B0_SCYPA</name>
<keyword evidence="4 5" id="KW-0539">Nucleus</keyword>
<comment type="caution">
    <text evidence="10">The sequence shown here is derived from an EMBL/GenBank/DDBJ whole genome shotgun (WGS) entry which is preliminary data.</text>
</comment>
<reference evidence="10 11" key="1">
    <citation type="submission" date="2023-03" db="EMBL/GenBank/DDBJ databases">
        <title>High-quality genome of Scylla paramamosain provides insights in environmental adaptation.</title>
        <authorList>
            <person name="Zhang L."/>
        </authorList>
    </citation>
    <scope>NUCLEOTIDE SEQUENCE [LARGE SCALE GENOMIC DNA]</scope>
    <source>
        <strain evidence="10">LZ_2023a</strain>
        <tissue evidence="10">Muscle</tissue>
    </source>
</reference>
<dbReference type="EMBL" id="JARAKH010000003">
    <property type="protein sequence ID" value="KAK8405777.1"/>
    <property type="molecule type" value="Genomic_DNA"/>
</dbReference>
<dbReference type="Gene3D" id="1.10.10.60">
    <property type="entry name" value="Homeodomain-like"/>
    <property type="match status" value="1"/>
</dbReference>
<evidence type="ECO:0000256" key="6">
    <source>
        <dbReference type="RuleBase" id="RU000682"/>
    </source>
</evidence>
<dbReference type="GO" id="GO:0000978">
    <property type="term" value="F:RNA polymerase II cis-regulatory region sequence-specific DNA binding"/>
    <property type="evidence" value="ECO:0007669"/>
    <property type="project" value="TreeGrafter"/>
</dbReference>
<organism evidence="10 11">
    <name type="scientific">Scylla paramamosain</name>
    <name type="common">Mud crab</name>
    <dbReference type="NCBI Taxonomy" id="85552"/>
    <lineage>
        <taxon>Eukaryota</taxon>
        <taxon>Metazoa</taxon>
        <taxon>Ecdysozoa</taxon>
        <taxon>Arthropoda</taxon>
        <taxon>Crustacea</taxon>
        <taxon>Multicrustacea</taxon>
        <taxon>Malacostraca</taxon>
        <taxon>Eumalacostraca</taxon>
        <taxon>Eucarida</taxon>
        <taxon>Decapoda</taxon>
        <taxon>Pleocyemata</taxon>
        <taxon>Brachyura</taxon>
        <taxon>Eubrachyura</taxon>
        <taxon>Portunoidea</taxon>
        <taxon>Portunidae</taxon>
        <taxon>Portuninae</taxon>
        <taxon>Scylla</taxon>
    </lineage>
</organism>
<feature type="compositionally biased region" description="Gly residues" evidence="7">
    <location>
        <begin position="581"/>
        <end position="590"/>
    </location>
</feature>
<feature type="DNA-binding region" description="Homeobox" evidence="5">
    <location>
        <begin position="518"/>
        <end position="577"/>
    </location>
</feature>
<evidence type="ECO:0000313" key="11">
    <source>
        <dbReference type="Proteomes" id="UP001487740"/>
    </source>
</evidence>
<dbReference type="InterPro" id="IPR001356">
    <property type="entry name" value="HD"/>
</dbReference>
<dbReference type="InterPro" id="IPR000047">
    <property type="entry name" value="HTH_motif"/>
</dbReference>
<feature type="domain" description="Homeobox" evidence="9">
    <location>
        <begin position="516"/>
        <end position="576"/>
    </location>
</feature>
<dbReference type="PROSITE" id="PS50071">
    <property type="entry name" value="HOMEOBOX_2"/>
    <property type="match status" value="1"/>
</dbReference>
<dbReference type="GO" id="GO:0005634">
    <property type="term" value="C:nucleus"/>
    <property type="evidence" value="ECO:0007669"/>
    <property type="project" value="UniProtKB-SubCell"/>
</dbReference>
<dbReference type="Proteomes" id="UP001487740">
    <property type="component" value="Unassembled WGS sequence"/>
</dbReference>
<keyword evidence="8" id="KW-0812">Transmembrane</keyword>
<dbReference type="FunFam" id="1.10.10.60:FF:000424">
    <property type="entry name" value="ANTP homeobox protein"/>
    <property type="match status" value="1"/>
</dbReference>
<dbReference type="AlphaFoldDB" id="A0AAW0V0B0"/>
<protein>
    <recommendedName>
        <fullName evidence="9">Homeobox domain-containing protein</fullName>
    </recommendedName>
</protein>
<dbReference type="CDD" id="cd00086">
    <property type="entry name" value="homeodomain"/>
    <property type="match status" value="1"/>
</dbReference>
<evidence type="ECO:0000313" key="10">
    <source>
        <dbReference type="EMBL" id="KAK8405777.1"/>
    </source>
</evidence>
<feature type="region of interest" description="Disordered" evidence="7">
    <location>
        <begin position="498"/>
        <end position="520"/>
    </location>
</feature>
<keyword evidence="8" id="KW-1133">Transmembrane helix</keyword>